<dbReference type="HOGENOM" id="CLU_2038881_0_0_1"/>
<evidence type="ECO:0000313" key="1">
    <source>
        <dbReference type="EMBL" id="EAT78407.1"/>
    </source>
</evidence>
<dbReference type="InParanoid" id="Q0U206"/>
<dbReference type="KEGG" id="pno:SNOG_14170"/>
<protein>
    <submittedName>
        <fullName evidence="1">Uncharacterized protein</fullName>
    </submittedName>
</protein>
<dbReference type="GeneID" id="5981290"/>
<dbReference type="AlphaFoldDB" id="Q0U206"/>
<evidence type="ECO:0000313" key="2">
    <source>
        <dbReference type="Proteomes" id="UP000001055"/>
    </source>
</evidence>
<dbReference type="Proteomes" id="UP000001055">
    <property type="component" value="Unassembled WGS sequence"/>
</dbReference>
<proteinExistence type="predicted"/>
<dbReference type="RefSeq" id="XP_001804367.1">
    <property type="nucleotide sequence ID" value="XM_001804315.1"/>
</dbReference>
<sequence length="121" mass="13154">MAFTAAVQEFAMHRGTIGCGVSKMRRLSTNHNACLQILIFIGDPARPRFAATLLSWSSQALQRIFVAFNAASSSAVLAAAPGLLVGLRGRDKFREEDTEHAKANGSLLGHERLFLTKVELQ</sequence>
<organism evidence="1 2">
    <name type="scientific">Phaeosphaeria nodorum (strain SN15 / ATCC MYA-4574 / FGSC 10173)</name>
    <name type="common">Glume blotch fungus</name>
    <name type="synonym">Parastagonospora nodorum</name>
    <dbReference type="NCBI Taxonomy" id="321614"/>
    <lineage>
        <taxon>Eukaryota</taxon>
        <taxon>Fungi</taxon>
        <taxon>Dikarya</taxon>
        <taxon>Ascomycota</taxon>
        <taxon>Pezizomycotina</taxon>
        <taxon>Dothideomycetes</taxon>
        <taxon>Pleosporomycetidae</taxon>
        <taxon>Pleosporales</taxon>
        <taxon>Pleosporineae</taxon>
        <taxon>Phaeosphaeriaceae</taxon>
        <taxon>Parastagonospora</taxon>
    </lineage>
</organism>
<gene>
    <name evidence="1" type="ORF">SNOG_14170</name>
</gene>
<name>Q0U206_PHANO</name>
<reference evidence="2" key="1">
    <citation type="journal article" date="2007" name="Plant Cell">
        <title>Dothideomycete-plant interactions illuminated by genome sequencing and EST analysis of the wheat pathogen Stagonospora nodorum.</title>
        <authorList>
            <person name="Hane J.K."/>
            <person name="Lowe R.G."/>
            <person name="Solomon P.S."/>
            <person name="Tan K.C."/>
            <person name="Schoch C.L."/>
            <person name="Spatafora J.W."/>
            <person name="Crous P.W."/>
            <person name="Kodira C."/>
            <person name="Birren B.W."/>
            <person name="Galagan J.E."/>
            <person name="Torriani S.F."/>
            <person name="McDonald B.A."/>
            <person name="Oliver R.P."/>
        </authorList>
    </citation>
    <scope>NUCLEOTIDE SEQUENCE [LARGE SCALE GENOMIC DNA]</scope>
    <source>
        <strain evidence="2">SN15 / ATCC MYA-4574 / FGSC 10173</strain>
    </source>
</reference>
<dbReference type="EMBL" id="CH445354">
    <property type="protein sequence ID" value="EAT78407.1"/>
    <property type="molecule type" value="Genomic_DNA"/>
</dbReference>
<accession>Q0U206</accession>